<evidence type="ECO:0000256" key="9">
    <source>
        <dbReference type="ARBA" id="ARBA00022777"/>
    </source>
</evidence>
<evidence type="ECO:0000256" key="6">
    <source>
        <dbReference type="ARBA" id="ARBA00022553"/>
    </source>
</evidence>
<dbReference type="SMART" id="SM00086">
    <property type="entry name" value="PAC"/>
    <property type="match status" value="1"/>
</dbReference>
<keyword evidence="4" id="KW-1003">Cell membrane</keyword>
<evidence type="ECO:0000313" key="21">
    <source>
        <dbReference type="Proteomes" id="UP000436694"/>
    </source>
</evidence>
<dbReference type="Gene3D" id="3.30.450.20">
    <property type="entry name" value="PAS domain"/>
    <property type="match status" value="1"/>
</dbReference>
<dbReference type="AlphaFoldDB" id="A0A844AVN5"/>
<feature type="domain" description="Histidine kinase" evidence="16">
    <location>
        <begin position="368"/>
        <end position="586"/>
    </location>
</feature>
<evidence type="ECO:0000259" key="16">
    <source>
        <dbReference type="PROSITE" id="PS50109"/>
    </source>
</evidence>
<comment type="catalytic activity">
    <reaction evidence="1">
        <text>ATP + protein L-histidine = ADP + protein N-phospho-L-histidine.</text>
        <dbReference type="EC" id="2.7.13.3"/>
    </reaction>
</comment>
<keyword evidence="8 15" id="KW-0812">Transmembrane</keyword>
<keyword evidence="7" id="KW-0808">Transferase</keyword>
<accession>A0A844AVN5</accession>
<dbReference type="SMART" id="SM00388">
    <property type="entry name" value="HisKA"/>
    <property type="match status" value="1"/>
</dbReference>
<keyword evidence="5" id="KW-0997">Cell inner membrane</keyword>
<keyword evidence="9" id="KW-0418">Kinase</keyword>
<dbReference type="PRINTS" id="PR00344">
    <property type="entry name" value="BCTRLSENSOR"/>
</dbReference>
<dbReference type="InterPro" id="IPR000014">
    <property type="entry name" value="PAS"/>
</dbReference>
<dbReference type="InterPro" id="IPR001789">
    <property type="entry name" value="Sig_transdc_resp-reg_receiver"/>
</dbReference>
<keyword evidence="13 15" id="KW-0472">Membrane</keyword>
<evidence type="ECO:0000256" key="14">
    <source>
        <dbReference type="PROSITE-ProRule" id="PRU00169"/>
    </source>
</evidence>
<keyword evidence="12" id="KW-0902">Two-component regulatory system</keyword>
<feature type="transmembrane region" description="Helical" evidence="15">
    <location>
        <begin position="17"/>
        <end position="37"/>
    </location>
</feature>
<evidence type="ECO:0000256" key="15">
    <source>
        <dbReference type="SAM" id="Phobius"/>
    </source>
</evidence>
<dbReference type="SMART" id="SM00448">
    <property type="entry name" value="REC"/>
    <property type="match status" value="1"/>
</dbReference>
<dbReference type="InterPro" id="IPR008207">
    <property type="entry name" value="Sig_transdc_His_kin_Hpt_dom"/>
</dbReference>
<dbReference type="NCBIfam" id="TIGR00229">
    <property type="entry name" value="sensory_box"/>
    <property type="match status" value="1"/>
</dbReference>
<evidence type="ECO:0000256" key="7">
    <source>
        <dbReference type="ARBA" id="ARBA00022679"/>
    </source>
</evidence>
<feature type="domain" description="Response regulatory" evidence="17">
    <location>
        <begin position="606"/>
        <end position="722"/>
    </location>
</feature>
<comment type="caution">
    <text evidence="20">The sequence shown here is derived from an EMBL/GenBank/DDBJ whole genome shotgun (WGS) entry which is preliminary data.</text>
</comment>
<dbReference type="InterPro" id="IPR000700">
    <property type="entry name" value="PAS-assoc_C"/>
</dbReference>
<dbReference type="InterPro" id="IPR001610">
    <property type="entry name" value="PAC"/>
</dbReference>
<dbReference type="SMART" id="SM00091">
    <property type="entry name" value="PAS"/>
    <property type="match status" value="1"/>
</dbReference>
<dbReference type="InterPro" id="IPR005467">
    <property type="entry name" value="His_kinase_dom"/>
</dbReference>
<organism evidence="20 21">
    <name type="scientific">Tritonibacter aquimaris</name>
    <dbReference type="NCBI Taxonomy" id="2663379"/>
    <lineage>
        <taxon>Bacteria</taxon>
        <taxon>Pseudomonadati</taxon>
        <taxon>Pseudomonadota</taxon>
        <taxon>Alphaproteobacteria</taxon>
        <taxon>Rhodobacterales</taxon>
        <taxon>Paracoccaceae</taxon>
        <taxon>Tritonibacter</taxon>
    </lineage>
</organism>
<evidence type="ECO:0000256" key="12">
    <source>
        <dbReference type="ARBA" id="ARBA00023012"/>
    </source>
</evidence>
<dbReference type="InterPro" id="IPR004358">
    <property type="entry name" value="Sig_transdc_His_kin-like_C"/>
</dbReference>
<feature type="domain" description="PAS" evidence="18">
    <location>
        <begin position="221"/>
        <end position="292"/>
    </location>
</feature>
<gene>
    <name evidence="20" type="ORF">GG681_01305</name>
</gene>
<dbReference type="Gene3D" id="1.10.287.130">
    <property type="match status" value="1"/>
</dbReference>
<evidence type="ECO:0000256" key="4">
    <source>
        <dbReference type="ARBA" id="ARBA00022475"/>
    </source>
</evidence>
<dbReference type="Pfam" id="PF00072">
    <property type="entry name" value="Response_reg"/>
    <property type="match status" value="1"/>
</dbReference>
<sequence length="839" mass="92155">MTQGKQNQRRLRRFRRIIAIFGTVILLLLFGESIWLGSKILQRLEELSIAQTDNFQWNITQIEVEHLKVEKEALRVESSNDLNEMRRAFDVFYSRIVTVRESSVFAPLRQNENAFEVLLRIQARLDEMAVYVDASDVELMGNLDSFRALLADNRTDTRALALTAIDTNAAQNAAKRHDLHRLLSQMAAVVFVLVTALGMTALLLSVLYRRGRQLAHINESTAARMRAMVTSSLDAILVMDSSGHIVEYNGAAESVFGYSRDEAMGVDMAQLIVPTHHRKAHKAGLERFLSTGIAKASSNGRIELEGLRKTGEVFPVELSITPTYADDETVFVSFLRDISDRYAVEAELRAARDDALAGERAKANLLTVMSHEMRTPLTGVLGAIDIMEAEEPTRQQQKYLRAMRVSGELLLQHVNDVLELSRLESDASPEETSTFDLVDLVDGLVTSQQAAASANGNELTVHCNLGLVPTVEGRSRAIQQALLNLVGNAIKFTRNGAIMVDVVRIDGGDIVEFQVADTGKGIAPAHLDRIFEDFVTLDTSYGRMSEGTGLGLAITRRMVAGMGGEISCDSELGEGSSFVFRIPLPMAEISQSARNAPQAQVQGPVRLMVVEDNDVNRELLKRMLEMMGHQVVAASGGGEAINFASENEFDLILMDISMPDIDGIEAIQRIRMRGLAAGTDIVALTAHAAADDHRRILEAGFAEILTKPVDKPKLQEVISRRAKVSNSLEEEEGDSSDLAQFFELLGNEKAQEFLMRFLDEIADFAGEIGGGVEIGSDLRAEAHRLAGSAAVLGMPGLRVCLQQIEMDNAPRPEACDDFGRVWQETETVLAHDLGQIAAE</sequence>
<protein>
    <recommendedName>
        <fullName evidence="3">histidine kinase</fullName>
        <ecNumber evidence="3">2.7.13.3</ecNumber>
    </recommendedName>
</protein>
<dbReference type="InterPro" id="IPR036097">
    <property type="entry name" value="HisK_dim/P_sf"/>
</dbReference>
<evidence type="ECO:0000256" key="10">
    <source>
        <dbReference type="ARBA" id="ARBA00022840"/>
    </source>
</evidence>
<dbReference type="PROSITE" id="PS50112">
    <property type="entry name" value="PAS"/>
    <property type="match status" value="1"/>
</dbReference>
<keyword evidence="10" id="KW-0067">ATP-binding</keyword>
<keyword evidence="10" id="KW-0547">Nucleotide-binding</keyword>
<keyword evidence="6 14" id="KW-0597">Phosphoprotein</keyword>
<evidence type="ECO:0000313" key="20">
    <source>
        <dbReference type="EMBL" id="MQY41266.1"/>
    </source>
</evidence>
<dbReference type="Gene3D" id="1.20.120.160">
    <property type="entry name" value="HPT domain"/>
    <property type="match status" value="1"/>
</dbReference>
<feature type="domain" description="PAC" evidence="19">
    <location>
        <begin position="300"/>
        <end position="350"/>
    </location>
</feature>
<dbReference type="Pfam" id="PF01627">
    <property type="entry name" value="Hpt"/>
    <property type="match status" value="1"/>
</dbReference>
<evidence type="ECO:0000256" key="8">
    <source>
        <dbReference type="ARBA" id="ARBA00022692"/>
    </source>
</evidence>
<feature type="modified residue" description="4-aspartylphosphate" evidence="14">
    <location>
        <position position="655"/>
    </location>
</feature>
<keyword evidence="11 15" id="KW-1133">Transmembrane helix</keyword>
<proteinExistence type="predicted"/>
<dbReference type="InterPro" id="IPR011006">
    <property type="entry name" value="CheY-like_superfamily"/>
</dbReference>
<feature type="transmembrane region" description="Helical" evidence="15">
    <location>
        <begin position="186"/>
        <end position="208"/>
    </location>
</feature>
<dbReference type="SUPFAM" id="SSF55785">
    <property type="entry name" value="PYP-like sensor domain (PAS domain)"/>
    <property type="match status" value="1"/>
</dbReference>
<dbReference type="InterPro" id="IPR003594">
    <property type="entry name" value="HATPase_dom"/>
</dbReference>
<dbReference type="SMART" id="SM00387">
    <property type="entry name" value="HATPase_c"/>
    <property type="match status" value="1"/>
</dbReference>
<keyword evidence="21" id="KW-1185">Reference proteome</keyword>
<dbReference type="InterPro" id="IPR003661">
    <property type="entry name" value="HisK_dim/P_dom"/>
</dbReference>
<dbReference type="CDD" id="cd16922">
    <property type="entry name" value="HATPase_EvgS-ArcB-TorS-like"/>
    <property type="match status" value="1"/>
</dbReference>
<dbReference type="GO" id="GO:0005886">
    <property type="term" value="C:plasma membrane"/>
    <property type="evidence" value="ECO:0007669"/>
    <property type="project" value="UniProtKB-SubCell"/>
</dbReference>
<dbReference type="Proteomes" id="UP000436694">
    <property type="component" value="Unassembled WGS sequence"/>
</dbReference>
<dbReference type="CDD" id="cd17546">
    <property type="entry name" value="REC_hyHK_CKI1_RcsC-like"/>
    <property type="match status" value="1"/>
</dbReference>
<dbReference type="EC" id="2.7.13.3" evidence="3"/>
<reference evidence="20 21" key="1">
    <citation type="submission" date="2019-10" db="EMBL/GenBank/DDBJ databases">
        <title>Epibacterium sp. nov., isolated from seawater.</title>
        <authorList>
            <person name="Zhang X."/>
            <person name="Li N."/>
        </authorList>
    </citation>
    <scope>NUCLEOTIDE SEQUENCE [LARGE SCALE GENOMIC DNA]</scope>
    <source>
        <strain evidence="20 21">SM1969</strain>
    </source>
</reference>
<dbReference type="PROSITE" id="PS50109">
    <property type="entry name" value="HIS_KIN"/>
    <property type="match status" value="1"/>
</dbReference>
<evidence type="ECO:0000256" key="13">
    <source>
        <dbReference type="ARBA" id="ARBA00023136"/>
    </source>
</evidence>
<dbReference type="PROSITE" id="PS50110">
    <property type="entry name" value="RESPONSE_REGULATORY"/>
    <property type="match status" value="1"/>
</dbReference>
<comment type="subcellular location">
    <subcellularLocation>
        <location evidence="2">Cell inner membrane</location>
        <topology evidence="2">Multi-pass membrane protein</topology>
    </subcellularLocation>
</comment>
<evidence type="ECO:0000256" key="3">
    <source>
        <dbReference type="ARBA" id="ARBA00012438"/>
    </source>
</evidence>
<dbReference type="CDD" id="cd00130">
    <property type="entry name" value="PAS"/>
    <property type="match status" value="1"/>
</dbReference>
<dbReference type="SUPFAM" id="SSF47384">
    <property type="entry name" value="Homodimeric domain of signal transducing histidine kinase"/>
    <property type="match status" value="1"/>
</dbReference>
<dbReference type="CDD" id="cd00082">
    <property type="entry name" value="HisKA"/>
    <property type="match status" value="1"/>
</dbReference>
<dbReference type="InterPro" id="IPR036641">
    <property type="entry name" value="HPT_dom_sf"/>
</dbReference>
<evidence type="ECO:0000259" key="18">
    <source>
        <dbReference type="PROSITE" id="PS50112"/>
    </source>
</evidence>
<dbReference type="EMBL" id="WIXK01000001">
    <property type="protein sequence ID" value="MQY41266.1"/>
    <property type="molecule type" value="Genomic_DNA"/>
</dbReference>
<evidence type="ECO:0000259" key="17">
    <source>
        <dbReference type="PROSITE" id="PS50110"/>
    </source>
</evidence>
<dbReference type="SUPFAM" id="SSF52172">
    <property type="entry name" value="CheY-like"/>
    <property type="match status" value="1"/>
</dbReference>
<dbReference type="InterPro" id="IPR036890">
    <property type="entry name" value="HATPase_C_sf"/>
</dbReference>
<dbReference type="PROSITE" id="PS50113">
    <property type="entry name" value="PAC"/>
    <property type="match status" value="1"/>
</dbReference>
<evidence type="ECO:0000256" key="5">
    <source>
        <dbReference type="ARBA" id="ARBA00022519"/>
    </source>
</evidence>
<evidence type="ECO:0000259" key="19">
    <source>
        <dbReference type="PROSITE" id="PS50113"/>
    </source>
</evidence>
<dbReference type="Gene3D" id="3.40.50.2300">
    <property type="match status" value="1"/>
</dbReference>
<name>A0A844AVN5_9RHOB</name>
<evidence type="ECO:0000256" key="1">
    <source>
        <dbReference type="ARBA" id="ARBA00000085"/>
    </source>
</evidence>
<dbReference type="SUPFAM" id="SSF47226">
    <property type="entry name" value="Histidine-containing phosphotransfer domain, HPT domain"/>
    <property type="match status" value="1"/>
</dbReference>
<dbReference type="GO" id="GO:0000155">
    <property type="term" value="F:phosphorelay sensor kinase activity"/>
    <property type="evidence" value="ECO:0007669"/>
    <property type="project" value="InterPro"/>
</dbReference>
<dbReference type="Pfam" id="PF00512">
    <property type="entry name" value="HisKA"/>
    <property type="match status" value="1"/>
</dbReference>
<dbReference type="Gene3D" id="3.30.565.10">
    <property type="entry name" value="Histidine kinase-like ATPase, C-terminal domain"/>
    <property type="match status" value="1"/>
</dbReference>
<evidence type="ECO:0000256" key="2">
    <source>
        <dbReference type="ARBA" id="ARBA00004429"/>
    </source>
</evidence>
<dbReference type="Pfam" id="PF13426">
    <property type="entry name" value="PAS_9"/>
    <property type="match status" value="1"/>
</dbReference>
<dbReference type="Pfam" id="PF02518">
    <property type="entry name" value="HATPase_c"/>
    <property type="match status" value="1"/>
</dbReference>
<dbReference type="SUPFAM" id="SSF55874">
    <property type="entry name" value="ATPase domain of HSP90 chaperone/DNA topoisomerase II/histidine kinase"/>
    <property type="match status" value="1"/>
</dbReference>
<evidence type="ECO:0000256" key="11">
    <source>
        <dbReference type="ARBA" id="ARBA00022989"/>
    </source>
</evidence>
<dbReference type="PANTHER" id="PTHR43047:SF64">
    <property type="entry name" value="HISTIDINE KINASE CONTAINING CHEY-HOMOLOGOUS RECEIVER DOMAIN AND PAS DOMAIN-RELATED"/>
    <property type="match status" value="1"/>
</dbReference>
<dbReference type="InterPro" id="IPR035965">
    <property type="entry name" value="PAS-like_dom_sf"/>
</dbReference>
<dbReference type="PANTHER" id="PTHR43047">
    <property type="entry name" value="TWO-COMPONENT HISTIDINE PROTEIN KINASE"/>
    <property type="match status" value="1"/>
</dbReference>